<accession>A0A1M3TJJ8</accession>
<reference evidence="2" key="1">
    <citation type="journal article" date="2017" name="Genome Biol.">
        <title>Comparative genomics reveals high biological diversity and specific adaptations in the industrially and medically important fungal genus Aspergillus.</title>
        <authorList>
            <person name="de Vries R.P."/>
            <person name="Riley R."/>
            <person name="Wiebenga A."/>
            <person name="Aguilar-Osorio G."/>
            <person name="Amillis S."/>
            <person name="Uchima C.A."/>
            <person name="Anderluh G."/>
            <person name="Asadollahi M."/>
            <person name="Askin M."/>
            <person name="Barry K."/>
            <person name="Battaglia E."/>
            <person name="Bayram O."/>
            <person name="Benocci T."/>
            <person name="Braus-Stromeyer S.A."/>
            <person name="Caldana C."/>
            <person name="Canovas D."/>
            <person name="Cerqueira G.C."/>
            <person name="Chen F."/>
            <person name="Chen W."/>
            <person name="Choi C."/>
            <person name="Clum A."/>
            <person name="Dos Santos R.A."/>
            <person name="Damasio A.R."/>
            <person name="Diallinas G."/>
            <person name="Emri T."/>
            <person name="Fekete E."/>
            <person name="Flipphi M."/>
            <person name="Freyberg S."/>
            <person name="Gallo A."/>
            <person name="Gournas C."/>
            <person name="Habgood R."/>
            <person name="Hainaut M."/>
            <person name="Harispe M.L."/>
            <person name="Henrissat B."/>
            <person name="Hilden K.S."/>
            <person name="Hope R."/>
            <person name="Hossain A."/>
            <person name="Karabika E."/>
            <person name="Karaffa L."/>
            <person name="Karanyi Z."/>
            <person name="Krasevec N."/>
            <person name="Kuo A."/>
            <person name="Kusch H."/>
            <person name="LaButti K."/>
            <person name="Lagendijk E.L."/>
            <person name="Lapidus A."/>
            <person name="Levasseur A."/>
            <person name="Lindquist E."/>
            <person name="Lipzen A."/>
            <person name="Logrieco A.F."/>
            <person name="MacCabe A."/>
            <person name="Maekelae M.R."/>
            <person name="Malavazi I."/>
            <person name="Melin P."/>
            <person name="Meyer V."/>
            <person name="Mielnichuk N."/>
            <person name="Miskei M."/>
            <person name="Molnar A.P."/>
            <person name="Mule G."/>
            <person name="Ngan C.Y."/>
            <person name="Orejas M."/>
            <person name="Orosz E."/>
            <person name="Ouedraogo J.P."/>
            <person name="Overkamp K.M."/>
            <person name="Park H.-S."/>
            <person name="Perrone G."/>
            <person name="Piumi F."/>
            <person name="Punt P.J."/>
            <person name="Ram A.F."/>
            <person name="Ramon A."/>
            <person name="Rauscher S."/>
            <person name="Record E."/>
            <person name="Riano-Pachon D.M."/>
            <person name="Robert V."/>
            <person name="Roehrig J."/>
            <person name="Ruller R."/>
            <person name="Salamov A."/>
            <person name="Salih N.S."/>
            <person name="Samson R.A."/>
            <person name="Sandor E."/>
            <person name="Sanguinetti M."/>
            <person name="Schuetze T."/>
            <person name="Sepcic K."/>
            <person name="Shelest E."/>
            <person name="Sherlock G."/>
            <person name="Sophianopoulou V."/>
            <person name="Squina F.M."/>
            <person name="Sun H."/>
            <person name="Susca A."/>
            <person name="Todd R.B."/>
            <person name="Tsang A."/>
            <person name="Unkles S.E."/>
            <person name="van de Wiele N."/>
            <person name="van Rossen-Uffink D."/>
            <person name="Oliveira J.V."/>
            <person name="Vesth T.C."/>
            <person name="Visser J."/>
            <person name="Yu J.-H."/>
            <person name="Zhou M."/>
            <person name="Andersen M.R."/>
            <person name="Archer D.B."/>
            <person name="Baker S.E."/>
            <person name="Benoit I."/>
            <person name="Brakhage A.A."/>
            <person name="Braus G.H."/>
            <person name="Fischer R."/>
            <person name="Frisvad J.C."/>
            <person name="Goldman G.H."/>
            <person name="Houbraken J."/>
            <person name="Oakley B."/>
            <person name="Pocsi I."/>
            <person name="Scazzocchio C."/>
            <person name="Seiboth B."/>
            <person name="vanKuyk P.A."/>
            <person name="Wortman J."/>
            <person name="Dyer P.S."/>
            <person name="Grigoriev I.V."/>
        </authorList>
    </citation>
    <scope>NUCLEOTIDE SEQUENCE [LARGE SCALE GENOMIC DNA]</scope>
    <source>
        <strain evidence="2">CBS 106.47</strain>
    </source>
</reference>
<proteinExistence type="predicted"/>
<organism evidence="1 2">
    <name type="scientific">Aspergillus luchuensis (strain CBS 106.47)</name>
    <dbReference type="NCBI Taxonomy" id="1137211"/>
    <lineage>
        <taxon>Eukaryota</taxon>
        <taxon>Fungi</taxon>
        <taxon>Dikarya</taxon>
        <taxon>Ascomycota</taxon>
        <taxon>Pezizomycotina</taxon>
        <taxon>Eurotiomycetes</taxon>
        <taxon>Eurotiomycetidae</taxon>
        <taxon>Eurotiales</taxon>
        <taxon>Aspergillaceae</taxon>
        <taxon>Aspergillus</taxon>
        <taxon>Aspergillus subgen. Circumdati</taxon>
    </lineage>
</organism>
<dbReference type="EMBL" id="KV878241">
    <property type="protein sequence ID" value="OJZ86852.1"/>
    <property type="molecule type" value="Genomic_DNA"/>
</dbReference>
<name>A0A1M3TJJ8_ASPLC</name>
<protein>
    <submittedName>
        <fullName evidence="1">Uncharacterized protein</fullName>
    </submittedName>
</protein>
<evidence type="ECO:0000313" key="2">
    <source>
        <dbReference type="Proteomes" id="UP000184063"/>
    </source>
</evidence>
<evidence type="ECO:0000313" key="1">
    <source>
        <dbReference type="EMBL" id="OJZ86852.1"/>
    </source>
</evidence>
<gene>
    <name evidence="1" type="ORF">ASPFODRAFT_615024</name>
</gene>
<dbReference type="Proteomes" id="UP000184063">
    <property type="component" value="Unassembled WGS sequence"/>
</dbReference>
<sequence>MVLCFTQALTLKDLKCYHVSNQTNQVLRYVTKKVSRCFTIPLTRSLSPSLRTFGEYWVCGCKEAPRLLLLGASSLSLQFLCGLPKQKLKHQWKAELCVSRMTPEPRSRTTGSRAIFLQSVRLYPQSNHCAGCALESKSRAHVSMMAICPICVD</sequence>
<dbReference type="AlphaFoldDB" id="A0A1M3TJJ8"/>
<dbReference type="VEuPathDB" id="FungiDB:ASPFODRAFT_615024"/>